<sequence length="278" mass="31333">MSTFTGLVRLFSRRTARVLSSKNVANTFQSSCRARSIFAATTRGASQNLRYAIPCACTKVCACEVHKYTQADSELMNFLKQEIQHERDNASKVSPSTLFETKVDGTQVSMEREHNGERIVLSFDLNENINQDEGGADVDAGSDDEEAFLGKIVSYPSFTVEITKKTGHTLKFYCEFSSDLGEDYLSDGEVEGERAAPEMVHIINVSVMDSPNRDKEKTIYCAETENMDSNLYVMLLNMLAERGVDNDLCQWLLDYSTSLEQQHYIKFLEDLQGFVKLQ</sequence>
<comment type="similarity">
    <text evidence="1">Belongs to the MAM33 family.</text>
</comment>
<dbReference type="PANTHER" id="PTHR10826:SF1">
    <property type="entry name" value="COMPLEMENT COMPONENT 1 Q SUBCOMPONENT-BINDING PROTEIN, MITOCHONDRIAL"/>
    <property type="match status" value="1"/>
</dbReference>
<dbReference type="InterPro" id="IPR036561">
    <property type="entry name" value="MAM33_sf"/>
</dbReference>
<accession>A0ABN8LQP4</accession>
<evidence type="ECO:0008006" key="4">
    <source>
        <dbReference type="Google" id="ProtNLM"/>
    </source>
</evidence>
<organism evidence="2 3">
    <name type="scientific">Porites evermanni</name>
    <dbReference type="NCBI Taxonomy" id="104178"/>
    <lineage>
        <taxon>Eukaryota</taxon>
        <taxon>Metazoa</taxon>
        <taxon>Cnidaria</taxon>
        <taxon>Anthozoa</taxon>
        <taxon>Hexacorallia</taxon>
        <taxon>Scleractinia</taxon>
        <taxon>Fungiina</taxon>
        <taxon>Poritidae</taxon>
        <taxon>Porites</taxon>
    </lineage>
</organism>
<name>A0ABN8LQP4_9CNID</name>
<dbReference type="PANTHER" id="PTHR10826">
    <property type="entry name" value="COMPLEMENT COMPONENT 1"/>
    <property type="match status" value="1"/>
</dbReference>
<keyword evidence="3" id="KW-1185">Reference proteome</keyword>
<evidence type="ECO:0000313" key="3">
    <source>
        <dbReference type="Proteomes" id="UP001159427"/>
    </source>
</evidence>
<protein>
    <recommendedName>
        <fullName evidence="4">Complement component 1 Q subcomponent-binding protein, mitochondrial</fullName>
    </recommendedName>
</protein>
<dbReference type="Proteomes" id="UP001159427">
    <property type="component" value="Unassembled WGS sequence"/>
</dbReference>
<dbReference type="EMBL" id="CALNXI010000114">
    <property type="protein sequence ID" value="CAH3019369.1"/>
    <property type="molecule type" value="Genomic_DNA"/>
</dbReference>
<dbReference type="SUPFAM" id="SSF54529">
    <property type="entry name" value="Mitochondrial glycoprotein MAM33-like"/>
    <property type="match status" value="1"/>
</dbReference>
<evidence type="ECO:0000256" key="1">
    <source>
        <dbReference type="ARBA" id="ARBA00005457"/>
    </source>
</evidence>
<gene>
    <name evidence="2" type="ORF">PEVE_00002410</name>
</gene>
<dbReference type="Pfam" id="PF02330">
    <property type="entry name" value="MAM33"/>
    <property type="match status" value="1"/>
</dbReference>
<evidence type="ECO:0000313" key="2">
    <source>
        <dbReference type="EMBL" id="CAH3019369.1"/>
    </source>
</evidence>
<comment type="caution">
    <text evidence="2">The sequence shown here is derived from an EMBL/GenBank/DDBJ whole genome shotgun (WGS) entry which is preliminary data.</text>
</comment>
<reference evidence="2 3" key="1">
    <citation type="submission" date="2022-05" db="EMBL/GenBank/DDBJ databases">
        <authorList>
            <consortium name="Genoscope - CEA"/>
            <person name="William W."/>
        </authorList>
    </citation>
    <scope>NUCLEOTIDE SEQUENCE [LARGE SCALE GENOMIC DNA]</scope>
</reference>
<proteinExistence type="inferred from homology"/>
<dbReference type="Gene3D" id="3.10.280.10">
    <property type="entry name" value="Mitochondrial glycoprotein"/>
    <property type="match status" value="1"/>
</dbReference>
<dbReference type="InterPro" id="IPR003428">
    <property type="entry name" value="MAM33"/>
</dbReference>